<reference evidence="1" key="1">
    <citation type="submission" date="2025-08" db="UniProtKB">
        <authorList>
            <consortium name="Ensembl"/>
        </authorList>
    </citation>
    <scope>IDENTIFICATION</scope>
</reference>
<dbReference type="AlphaFoldDB" id="A0A8C9IDD9"/>
<evidence type="ECO:0000313" key="1">
    <source>
        <dbReference type="Ensembl" id="ENSPTEP00000034186.1"/>
    </source>
</evidence>
<protein>
    <submittedName>
        <fullName evidence="1">Uncharacterized protein</fullName>
    </submittedName>
</protein>
<organism evidence="1 2">
    <name type="scientific">Piliocolobus tephrosceles</name>
    <name type="common">Ugandan red Colobus</name>
    <dbReference type="NCBI Taxonomy" id="591936"/>
    <lineage>
        <taxon>Eukaryota</taxon>
        <taxon>Metazoa</taxon>
        <taxon>Chordata</taxon>
        <taxon>Craniata</taxon>
        <taxon>Vertebrata</taxon>
        <taxon>Euteleostomi</taxon>
        <taxon>Mammalia</taxon>
        <taxon>Eutheria</taxon>
        <taxon>Euarchontoglires</taxon>
        <taxon>Primates</taxon>
        <taxon>Haplorrhini</taxon>
        <taxon>Catarrhini</taxon>
        <taxon>Cercopithecidae</taxon>
        <taxon>Colobinae</taxon>
        <taxon>Piliocolobus</taxon>
    </lineage>
</organism>
<sequence>MQIRNFISVSKYRLCCVSPTPPGDFSSISGYLGHTLIPRVTGRVSKRRGGIVGVIIFIWRWECGWR</sequence>
<keyword evidence="2" id="KW-1185">Reference proteome</keyword>
<proteinExistence type="predicted"/>
<evidence type="ECO:0000313" key="2">
    <source>
        <dbReference type="Proteomes" id="UP000694416"/>
    </source>
</evidence>
<name>A0A8C9IDD9_9PRIM</name>
<dbReference type="Proteomes" id="UP000694416">
    <property type="component" value="Unplaced"/>
</dbReference>
<dbReference type="Ensembl" id="ENSPTET00000046704.1">
    <property type="protein sequence ID" value="ENSPTEP00000034186.1"/>
    <property type="gene ID" value="ENSPTEG00000032493.1"/>
</dbReference>
<reference evidence="1" key="2">
    <citation type="submission" date="2025-09" db="UniProtKB">
        <authorList>
            <consortium name="Ensembl"/>
        </authorList>
    </citation>
    <scope>IDENTIFICATION</scope>
</reference>
<accession>A0A8C9IDD9</accession>